<proteinExistence type="predicted"/>
<protein>
    <submittedName>
        <fullName evidence="2">Putative pentatricopeptide</fullName>
    </submittedName>
</protein>
<dbReference type="InterPro" id="IPR046960">
    <property type="entry name" value="PPR_At4g14850-like_plant"/>
</dbReference>
<keyword evidence="1" id="KW-0677">Repeat</keyword>
<accession>A0A396JFV8</accession>
<dbReference type="EMBL" id="PSQE01000002">
    <property type="protein sequence ID" value="RHN75183.1"/>
    <property type="molecule type" value="Genomic_DNA"/>
</dbReference>
<dbReference type="Pfam" id="PF01535">
    <property type="entry name" value="PPR"/>
    <property type="match status" value="1"/>
</dbReference>
<dbReference type="PANTHER" id="PTHR47926:SF426">
    <property type="entry name" value="TETRATRICOPEPTIDE-LIKE HELICAL DOMAIN SUPERFAMILY, DYW DOMAIN-CONTAINING PROTEIN"/>
    <property type="match status" value="1"/>
</dbReference>
<comment type="caution">
    <text evidence="2">The sequence shown here is derived from an EMBL/GenBank/DDBJ whole genome shotgun (WGS) entry which is preliminary data.</text>
</comment>
<sequence length="53" mass="5950">MYAKCGDLSLSRNFFNIMSAKDVVAWSTMIFANGMHGNGKEALFLFEKMLLSI</sequence>
<gene>
    <name evidence="2" type="ORF">MtrunA17_Chr2g0318381</name>
</gene>
<dbReference type="Gramene" id="rna11351">
    <property type="protein sequence ID" value="RHN75183.1"/>
    <property type="gene ID" value="gene11351"/>
</dbReference>
<dbReference type="InterPro" id="IPR011990">
    <property type="entry name" value="TPR-like_helical_dom_sf"/>
</dbReference>
<dbReference type="GO" id="GO:0009451">
    <property type="term" value="P:RNA modification"/>
    <property type="evidence" value="ECO:0007669"/>
    <property type="project" value="InterPro"/>
</dbReference>
<evidence type="ECO:0000256" key="1">
    <source>
        <dbReference type="ARBA" id="ARBA00022737"/>
    </source>
</evidence>
<dbReference type="AlphaFoldDB" id="A0A396JFV8"/>
<dbReference type="Gene3D" id="1.25.40.10">
    <property type="entry name" value="Tetratricopeptide repeat domain"/>
    <property type="match status" value="1"/>
</dbReference>
<evidence type="ECO:0000313" key="2">
    <source>
        <dbReference type="EMBL" id="RHN75183.1"/>
    </source>
</evidence>
<evidence type="ECO:0000313" key="3">
    <source>
        <dbReference type="Proteomes" id="UP000265566"/>
    </source>
</evidence>
<name>A0A396JFV8_MEDTR</name>
<dbReference type="Proteomes" id="UP000265566">
    <property type="component" value="Chromosome 2"/>
</dbReference>
<dbReference type="GO" id="GO:0003723">
    <property type="term" value="F:RNA binding"/>
    <property type="evidence" value="ECO:0007669"/>
    <property type="project" value="InterPro"/>
</dbReference>
<dbReference type="PANTHER" id="PTHR47926">
    <property type="entry name" value="PENTATRICOPEPTIDE REPEAT-CONTAINING PROTEIN"/>
    <property type="match status" value="1"/>
</dbReference>
<organism evidence="2 3">
    <name type="scientific">Medicago truncatula</name>
    <name type="common">Barrel medic</name>
    <name type="synonym">Medicago tribuloides</name>
    <dbReference type="NCBI Taxonomy" id="3880"/>
    <lineage>
        <taxon>Eukaryota</taxon>
        <taxon>Viridiplantae</taxon>
        <taxon>Streptophyta</taxon>
        <taxon>Embryophyta</taxon>
        <taxon>Tracheophyta</taxon>
        <taxon>Spermatophyta</taxon>
        <taxon>Magnoliopsida</taxon>
        <taxon>eudicotyledons</taxon>
        <taxon>Gunneridae</taxon>
        <taxon>Pentapetalae</taxon>
        <taxon>rosids</taxon>
        <taxon>fabids</taxon>
        <taxon>Fabales</taxon>
        <taxon>Fabaceae</taxon>
        <taxon>Papilionoideae</taxon>
        <taxon>50 kb inversion clade</taxon>
        <taxon>NPAAA clade</taxon>
        <taxon>Hologalegina</taxon>
        <taxon>IRL clade</taxon>
        <taxon>Trifolieae</taxon>
        <taxon>Medicago</taxon>
    </lineage>
</organism>
<dbReference type="InterPro" id="IPR002885">
    <property type="entry name" value="PPR_rpt"/>
</dbReference>
<reference evidence="3" key="1">
    <citation type="journal article" date="2018" name="Nat. Plants">
        <title>Whole-genome landscape of Medicago truncatula symbiotic genes.</title>
        <authorList>
            <person name="Pecrix Y."/>
            <person name="Staton S.E."/>
            <person name="Sallet E."/>
            <person name="Lelandais-Briere C."/>
            <person name="Moreau S."/>
            <person name="Carrere S."/>
            <person name="Blein T."/>
            <person name="Jardinaud M.F."/>
            <person name="Latrasse D."/>
            <person name="Zouine M."/>
            <person name="Zahm M."/>
            <person name="Kreplak J."/>
            <person name="Mayjonade B."/>
            <person name="Satge C."/>
            <person name="Perez M."/>
            <person name="Cauet S."/>
            <person name="Marande W."/>
            <person name="Chantry-Darmon C."/>
            <person name="Lopez-Roques C."/>
            <person name="Bouchez O."/>
            <person name="Berard A."/>
            <person name="Debelle F."/>
            <person name="Munos S."/>
            <person name="Bendahmane A."/>
            <person name="Berges H."/>
            <person name="Niebel A."/>
            <person name="Buitink J."/>
            <person name="Frugier F."/>
            <person name="Benhamed M."/>
            <person name="Crespi M."/>
            <person name="Gouzy J."/>
            <person name="Gamas P."/>
        </authorList>
    </citation>
    <scope>NUCLEOTIDE SEQUENCE [LARGE SCALE GENOMIC DNA]</scope>
    <source>
        <strain evidence="3">cv. Jemalong A17</strain>
    </source>
</reference>